<dbReference type="InterPro" id="IPR044068">
    <property type="entry name" value="CB"/>
</dbReference>
<dbReference type="InterPro" id="IPR050090">
    <property type="entry name" value="Tyrosine_recombinase_XerCD"/>
</dbReference>
<dbReference type="GO" id="GO:0003677">
    <property type="term" value="F:DNA binding"/>
    <property type="evidence" value="ECO:0007669"/>
    <property type="project" value="UniProtKB-UniRule"/>
</dbReference>
<keyword evidence="3" id="KW-0233">DNA recombination</keyword>
<keyword evidence="8" id="KW-1185">Reference proteome</keyword>
<gene>
    <name evidence="7" type="ORF">CBQ26_09065</name>
</gene>
<organism evidence="7 8">
    <name type="scientific">Deinococcus indicus</name>
    <dbReference type="NCBI Taxonomy" id="223556"/>
    <lineage>
        <taxon>Bacteria</taxon>
        <taxon>Thermotogati</taxon>
        <taxon>Deinococcota</taxon>
        <taxon>Deinococci</taxon>
        <taxon>Deinococcales</taxon>
        <taxon>Deinococcaceae</taxon>
        <taxon>Deinococcus</taxon>
    </lineage>
</organism>
<dbReference type="PANTHER" id="PTHR30349:SF81">
    <property type="entry name" value="TYROSINE RECOMBINASE XERC"/>
    <property type="match status" value="1"/>
</dbReference>
<dbReference type="Gene3D" id="1.10.443.10">
    <property type="entry name" value="Intergrase catalytic core"/>
    <property type="match status" value="1"/>
</dbReference>
<dbReference type="InterPro" id="IPR011010">
    <property type="entry name" value="DNA_brk_join_enz"/>
</dbReference>
<dbReference type="SUPFAM" id="SSF56349">
    <property type="entry name" value="DNA breaking-rejoining enzymes"/>
    <property type="match status" value="1"/>
</dbReference>
<evidence type="ECO:0000256" key="4">
    <source>
        <dbReference type="PROSITE-ProRule" id="PRU01248"/>
    </source>
</evidence>
<dbReference type="PANTHER" id="PTHR30349">
    <property type="entry name" value="PHAGE INTEGRASE-RELATED"/>
    <property type="match status" value="1"/>
</dbReference>
<proteinExistence type="predicted"/>
<evidence type="ECO:0000256" key="2">
    <source>
        <dbReference type="ARBA" id="ARBA00023125"/>
    </source>
</evidence>
<evidence type="ECO:0008006" key="9">
    <source>
        <dbReference type="Google" id="ProtNLM"/>
    </source>
</evidence>
<dbReference type="PROSITE" id="PS51900">
    <property type="entry name" value="CB"/>
    <property type="match status" value="1"/>
</dbReference>
<dbReference type="InterPro" id="IPR002104">
    <property type="entry name" value="Integrase_catalytic"/>
</dbReference>
<dbReference type="InterPro" id="IPR010998">
    <property type="entry name" value="Integrase_recombinase_N"/>
</dbReference>
<dbReference type="PROSITE" id="PS51898">
    <property type="entry name" value="TYR_RECOMBINASE"/>
    <property type="match status" value="1"/>
</dbReference>
<keyword evidence="1" id="KW-0229">DNA integration</keyword>
<dbReference type="Proteomes" id="UP000197208">
    <property type="component" value="Unassembled WGS sequence"/>
</dbReference>
<keyword evidence="2 4" id="KW-0238">DNA-binding</keyword>
<evidence type="ECO:0000259" key="5">
    <source>
        <dbReference type="PROSITE" id="PS51898"/>
    </source>
</evidence>
<evidence type="ECO:0000256" key="3">
    <source>
        <dbReference type="ARBA" id="ARBA00023172"/>
    </source>
</evidence>
<reference evidence="7 8" key="1">
    <citation type="submission" date="2017-05" db="EMBL/GenBank/DDBJ databases">
        <title>De novo genome assembly of Deniococcus indicus strain DR1.</title>
        <authorList>
            <person name="Chauhan D."/>
            <person name="Yennamalli R.M."/>
            <person name="Priyadarshini R."/>
        </authorList>
    </citation>
    <scope>NUCLEOTIDE SEQUENCE [LARGE SCALE GENOMIC DNA]</scope>
    <source>
        <strain evidence="7 8">DR1</strain>
    </source>
</reference>
<dbReference type="Pfam" id="PF00589">
    <property type="entry name" value="Phage_integrase"/>
    <property type="match status" value="1"/>
</dbReference>
<comment type="caution">
    <text evidence="7">The sequence shown here is derived from an EMBL/GenBank/DDBJ whole genome shotgun (WGS) entry which is preliminary data.</text>
</comment>
<evidence type="ECO:0000259" key="6">
    <source>
        <dbReference type="PROSITE" id="PS51900"/>
    </source>
</evidence>
<evidence type="ECO:0000256" key="1">
    <source>
        <dbReference type="ARBA" id="ARBA00022908"/>
    </source>
</evidence>
<feature type="domain" description="Tyr recombinase" evidence="5">
    <location>
        <begin position="139"/>
        <end position="304"/>
    </location>
</feature>
<evidence type="ECO:0000313" key="7">
    <source>
        <dbReference type="EMBL" id="OWL96516.1"/>
    </source>
</evidence>
<dbReference type="Gene3D" id="1.10.150.130">
    <property type="match status" value="1"/>
</dbReference>
<dbReference type="Pfam" id="PF02899">
    <property type="entry name" value="Phage_int_SAM_1"/>
    <property type="match status" value="1"/>
</dbReference>
<feature type="domain" description="Core-binding (CB)" evidence="6">
    <location>
        <begin position="33"/>
        <end position="115"/>
    </location>
</feature>
<evidence type="ECO:0000313" key="8">
    <source>
        <dbReference type="Proteomes" id="UP000197208"/>
    </source>
</evidence>
<dbReference type="InterPro" id="IPR004107">
    <property type="entry name" value="Integrase_SAM-like_N"/>
</dbReference>
<sequence>MPHDYWDSLTREKREKIVRQALKRRDVPTLVSLTMHNLLSYGRGGAHTSLHTMRAYATGVRAYLAYALPLGWKRLCEHDTDLTIGYIRALERAGVKPGTINARRSAARALYRALRWAGVLHADPFADTPRAQDREERWTKREAYSREDIDALLAIADPDETRLVLLGAHGALRMAELTSLRWEHVNLLKRTMVITGKGRKTATVHLSQPLTAALEQVPAGDRSGHVLPWQNPKTVRLVLRALCHHADVQYAKRQVHGLRHASATMLLDQCGDIFVVARHLRHSSVGTTEAYAKLNNRKLTDALATWDDDEGAAGAVVAAS</sequence>
<dbReference type="InterPro" id="IPR013762">
    <property type="entry name" value="Integrase-like_cat_sf"/>
</dbReference>
<protein>
    <recommendedName>
        <fullName evidence="9">Integrase</fullName>
    </recommendedName>
</protein>
<dbReference type="EMBL" id="NHMK01000011">
    <property type="protein sequence ID" value="OWL96516.1"/>
    <property type="molecule type" value="Genomic_DNA"/>
</dbReference>
<dbReference type="GO" id="GO:0006310">
    <property type="term" value="P:DNA recombination"/>
    <property type="evidence" value="ECO:0007669"/>
    <property type="project" value="UniProtKB-KW"/>
</dbReference>
<dbReference type="GO" id="GO:0015074">
    <property type="term" value="P:DNA integration"/>
    <property type="evidence" value="ECO:0007669"/>
    <property type="project" value="UniProtKB-KW"/>
</dbReference>
<accession>A0A2D0A7Z0</accession>
<dbReference type="AlphaFoldDB" id="A0A2D0A7Z0"/>
<name>A0A2D0A7Z0_9DEIO</name>